<evidence type="ECO:0000256" key="3">
    <source>
        <dbReference type="ARBA" id="ARBA00022598"/>
    </source>
</evidence>
<dbReference type="InterPro" id="IPR011764">
    <property type="entry name" value="Biotin_carboxylation_dom"/>
</dbReference>
<dbReference type="GO" id="GO:0005524">
    <property type="term" value="F:ATP binding"/>
    <property type="evidence" value="ECO:0007669"/>
    <property type="project" value="UniProtKB-UniRule"/>
</dbReference>
<dbReference type="Gene3D" id="3.30.470.20">
    <property type="entry name" value="ATP-grasp fold, B domain"/>
    <property type="match status" value="1"/>
</dbReference>
<dbReference type="Pfam" id="PF00289">
    <property type="entry name" value="Biotin_carb_N"/>
    <property type="match status" value="1"/>
</dbReference>
<keyword evidence="5 8" id="KW-0067">ATP-binding</keyword>
<protein>
    <recommendedName>
        <fullName evidence="2">biotin carboxylase</fullName>
        <ecNumber evidence="2">6.3.4.14</ecNumber>
    </recommendedName>
</protein>
<comment type="caution">
    <text evidence="12">The sequence shown here is derived from an EMBL/GenBank/DDBJ whole genome shotgun (WGS) entry which is preliminary data.</text>
</comment>
<dbReference type="InterPro" id="IPR011761">
    <property type="entry name" value="ATP-grasp"/>
</dbReference>
<comment type="function">
    <text evidence="1">This protein is a component of the acetyl coenzyme A carboxylase complex; first, biotin carboxylase catalyzes the carboxylation of the carrier protein and then the transcarboxylase transfers the carboxyl group to form malonyl-CoA.</text>
</comment>
<evidence type="ECO:0000256" key="7">
    <source>
        <dbReference type="ARBA" id="ARBA00048600"/>
    </source>
</evidence>
<dbReference type="Proteomes" id="UP000540506">
    <property type="component" value="Unassembled WGS sequence"/>
</dbReference>
<proteinExistence type="predicted"/>
<keyword evidence="4 8" id="KW-0547">Nucleotide-binding</keyword>
<dbReference type="InterPro" id="IPR005482">
    <property type="entry name" value="Biotin_COase_C"/>
</dbReference>
<evidence type="ECO:0000256" key="9">
    <source>
        <dbReference type="SAM" id="MobiDB-lite"/>
    </source>
</evidence>
<feature type="domain" description="Biotin carboxylation" evidence="11">
    <location>
        <begin position="1"/>
        <end position="448"/>
    </location>
</feature>
<dbReference type="InterPro" id="IPR011054">
    <property type="entry name" value="Rudment_hybrid_motif"/>
</dbReference>
<dbReference type="PROSITE" id="PS50975">
    <property type="entry name" value="ATP_GRASP"/>
    <property type="match status" value="1"/>
</dbReference>
<dbReference type="InterPro" id="IPR016185">
    <property type="entry name" value="PreATP-grasp_dom_sf"/>
</dbReference>
<dbReference type="NCBIfam" id="NF006367">
    <property type="entry name" value="PRK08591.1"/>
    <property type="match status" value="1"/>
</dbReference>
<dbReference type="PROSITE" id="PS50979">
    <property type="entry name" value="BC"/>
    <property type="match status" value="1"/>
</dbReference>
<dbReference type="Pfam" id="PF02786">
    <property type="entry name" value="CPSase_L_D2"/>
    <property type="match status" value="1"/>
</dbReference>
<name>A0A7W7VY16_KITKI</name>
<dbReference type="RefSeq" id="WP_184941319.1">
    <property type="nucleotide sequence ID" value="NZ_JACHJV010000001.1"/>
</dbReference>
<dbReference type="Pfam" id="PF02785">
    <property type="entry name" value="Biotin_carb_C"/>
    <property type="match status" value="1"/>
</dbReference>
<dbReference type="GO" id="GO:0004075">
    <property type="term" value="F:biotin carboxylase activity"/>
    <property type="evidence" value="ECO:0007669"/>
    <property type="project" value="UniProtKB-EC"/>
</dbReference>
<dbReference type="FunFam" id="3.40.50.20:FF:000010">
    <property type="entry name" value="Propionyl-CoA carboxylase subunit alpha"/>
    <property type="match status" value="1"/>
</dbReference>
<comment type="catalytic activity">
    <reaction evidence="7">
        <text>N(6)-biotinyl-L-lysyl-[protein] + hydrogencarbonate + ATP = N(6)-carboxybiotinyl-L-lysyl-[protein] + ADP + phosphate + H(+)</text>
        <dbReference type="Rhea" id="RHEA:13501"/>
        <dbReference type="Rhea" id="RHEA-COMP:10505"/>
        <dbReference type="Rhea" id="RHEA-COMP:10506"/>
        <dbReference type="ChEBI" id="CHEBI:15378"/>
        <dbReference type="ChEBI" id="CHEBI:17544"/>
        <dbReference type="ChEBI" id="CHEBI:30616"/>
        <dbReference type="ChEBI" id="CHEBI:43474"/>
        <dbReference type="ChEBI" id="CHEBI:83144"/>
        <dbReference type="ChEBI" id="CHEBI:83145"/>
        <dbReference type="ChEBI" id="CHEBI:456216"/>
        <dbReference type="EC" id="6.3.4.14"/>
    </reaction>
</comment>
<dbReference type="InterPro" id="IPR005481">
    <property type="entry name" value="BC-like_N"/>
</dbReference>
<evidence type="ECO:0000256" key="5">
    <source>
        <dbReference type="ARBA" id="ARBA00022840"/>
    </source>
</evidence>
<evidence type="ECO:0000313" key="13">
    <source>
        <dbReference type="Proteomes" id="UP000540506"/>
    </source>
</evidence>
<evidence type="ECO:0000256" key="1">
    <source>
        <dbReference type="ARBA" id="ARBA00003761"/>
    </source>
</evidence>
<evidence type="ECO:0000259" key="11">
    <source>
        <dbReference type="PROSITE" id="PS50979"/>
    </source>
</evidence>
<organism evidence="12 13">
    <name type="scientific">Kitasatospora kifunensis</name>
    <name type="common">Streptomyces kifunensis</name>
    <dbReference type="NCBI Taxonomy" id="58351"/>
    <lineage>
        <taxon>Bacteria</taxon>
        <taxon>Bacillati</taxon>
        <taxon>Actinomycetota</taxon>
        <taxon>Actinomycetes</taxon>
        <taxon>Kitasatosporales</taxon>
        <taxon>Streptomycetaceae</taxon>
        <taxon>Kitasatospora</taxon>
    </lineage>
</organism>
<sequence>MFSTVLIANRGEIALRVARACRELGIRTVAVYSTVDRDSAVVRFADQAVQIGPPPAKASYLSIPAIIEAALQTGAQAIHPGYGFLSEDPDFAEVCEANDIVFIGPPAHVMQQLGDKAVARALMAKAGLPVLPGSTDALTSAAEAKELAQQVGYPVILKAVAGGGGRGMAVVEDADGLRHAYRETQAHARAVFGDDRLYLERFVQDARHVEVQVLCDRHGSVIHLGERDCSVQRRHQKLIEESPAPEMPTELREAMWAAAVRGAAAVGFVGAGTFEFVLTPDHEFYLMEINCRLQVEHPVTELVTGVDIVREQITVAAGLPLSVRQDEVRTNGVALECRVNAEDPARDFAPAPGLLTEFVPPGGPFVRIDTHAYPGWRVGPDYDSLLAKAAVWAPDRAQAIARMDRVLEEFRVSGPGVRTTIGFLRSTLAHPLFQTAQHTTGLVASMSEEENGHPAQAAAVPAPVVLG</sequence>
<dbReference type="EMBL" id="JACHJV010000001">
    <property type="protein sequence ID" value="MBB4927237.1"/>
    <property type="molecule type" value="Genomic_DNA"/>
</dbReference>
<evidence type="ECO:0000256" key="2">
    <source>
        <dbReference type="ARBA" id="ARBA00013263"/>
    </source>
</evidence>
<dbReference type="SMART" id="SM01209">
    <property type="entry name" value="GARS_A"/>
    <property type="match status" value="1"/>
</dbReference>
<evidence type="ECO:0000256" key="6">
    <source>
        <dbReference type="ARBA" id="ARBA00023267"/>
    </source>
</evidence>
<evidence type="ECO:0000256" key="4">
    <source>
        <dbReference type="ARBA" id="ARBA00022741"/>
    </source>
</evidence>
<dbReference type="PANTHER" id="PTHR48095:SF2">
    <property type="entry name" value="BIOTIN CARBOXYLASE, CHLOROPLASTIC"/>
    <property type="match status" value="1"/>
</dbReference>
<feature type="region of interest" description="Disordered" evidence="9">
    <location>
        <begin position="447"/>
        <end position="467"/>
    </location>
</feature>
<feature type="compositionally biased region" description="Low complexity" evidence="9">
    <location>
        <begin position="454"/>
        <end position="467"/>
    </location>
</feature>
<keyword evidence="13" id="KW-1185">Reference proteome</keyword>
<dbReference type="SUPFAM" id="SSF56059">
    <property type="entry name" value="Glutathione synthetase ATP-binding domain-like"/>
    <property type="match status" value="1"/>
</dbReference>
<keyword evidence="3 12" id="KW-0436">Ligase</keyword>
<feature type="domain" description="ATP-grasp" evidence="10">
    <location>
        <begin position="120"/>
        <end position="317"/>
    </location>
</feature>
<accession>A0A7W7VY16</accession>
<keyword evidence="6" id="KW-0092">Biotin</keyword>
<dbReference type="InterPro" id="IPR051602">
    <property type="entry name" value="ACC_Biotin_Carboxylase"/>
</dbReference>
<reference evidence="12 13" key="1">
    <citation type="submission" date="2020-08" db="EMBL/GenBank/DDBJ databases">
        <title>Sequencing the genomes of 1000 actinobacteria strains.</title>
        <authorList>
            <person name="Klenk H.-P."/>
        </authorList>
    </citation>
    <scope>NUCLEOTIDE SEQUENCE [LARGE SCALE GENOMIC DNA]</scope>
    <source>
        <strain evidence="12 13">DSM 41654</strain>
    </source>
</reference>
<dbReference type="SUPFAM" id="SSF51246">
    <property type="entry name" value="Rudiment single hybrid motif"/>
    <property type="match status" value="1"/>
</dbReference>
<dbReference type="EC" id="6.3.4.14" evidence="2"/>
<dbReference type="InterPro" id="IPR005479">
    <property type="entry name" value="CPAse_ATP-bd"/>
</dbReference>
<dbReference type="FunFam" id="3.30.1490.20:FF:000003">
    <property type="entry name" value="acetyl-CoA carboxylase isoform X1"/>
    <property type="match status" value="1"/>
</dbReference>
<evidence type="ECO:0000259" key="10">
    <source>
        <dbReference type="PROSITE" id="PS50975"/>
    </source>
</evidence>
<evidence type="ECO:0000313" key="12">
    <source>
        <dbReference type="EMBL" id="MBB4927237.1"/>
    </source>
</evidence>
<dbReference type="SUPFAM" id="SSF52440">
    <property type="entry name" value="PreATP-grasp domain"/>
    <property type="match status" value="1"/>
</dbReference>
<dbReference type="GO" id="GO:0046872">
    <property type="term" value="F:metal ion binding"/>
    <property type="evidence" value="ECO:0007669"/>
    <property type="project" value="InterPro"/>
</dbReference>
<dbReference type="AlphaFoldDB" id="A0A7W7VY16"/>
<evidence type="ECO:0000256" key="8">
    <source>
        <dbReference type="PROSITE-ProRule" id="PRU00409"/>
    </source>
</evidence>
<dbReference type="PANTHER" id="PTHR48095">
    <property type="entry name" value="PYRUVATE CARBOXYLASE SUBUNIT A"/>
    <property type="match status" value="1"/>
</dbReference>
<gene>
    <name evidence="12" type="ORF">FHR34_006230</name>
</gene>
<dbReference type="SMART" id="SM00878">
    <property type="entry name" value="Biotin_carb_C"/>
    <property type="match status" value="1"/>
</dbReference>